<evidence type="ECO:0000256" key="1">
    <source>
        <dbReference type="ARBA" id="ARBA00000213"/>
    </source>
</evidence>
<dbReference type="InterPro" id="IPR003601">
    <property type="entry name" value="Topo_IA_2"/>
</dbReference>
<dbReference type="GO" id="GO:0003917">
    <property type="term" value="F:DNA topoisomerase type I (single strand cut, ATP-independent) activity"/>
    <property type="evidence" value="ECO:0007669"/>
    <property type="project" value="UniProtKB-EC"/>
</dbReference>
<evidence type="ECO:0000313" key="15">
    <source>
        <dbReference type="Proteomes" id="UP000663505"/>
    </source>
</evidence>
<keyword evidence="4" id="KW-0799">Topoisomerase</keyword>
<keyword evidence="6" id="KW-0413">Isomerase</keyword>
<proteinExistence type="inferred from homology"/>
<protein>
    <recommendedName>
        <fullName evidence="3">DNA topoisomerase</fullName>
        <ecNumber evidence="3">5.6.2.1</ecNumber>
    </recommendedName>
    <alternativeName>
        <fullName evidence="10">Omega-protein</fullName>
    </alternativeName>
    <alternativeName>
        <fullName evidence="9">Relaxing enzyme</fullName>
    </alternativeName>
    <alternativeName>
        <fullName evidence="7">Swivelase</fullName>
    </alternativeName>
    <alternativeName>
        <fullName evidence="8">Untwisting enzyme</fullName>
    </alternativeName>
</protein>
<feature type="compositionally biased region" description="Acidic residues" evidence="11">
    <location>
        <begin position="441"/>
        <end position="452"/>
    </location>
</feature>
<dbReference type="GO" id="GO:0006310">
    <property type="term" value="P:DNA recombination"/>
    <property type="evidence" value="ECO:0007669"/>
    <property type="project" value="TreeGrafter"/>
</dbReference>
<dbReference type="PROSITE" id="PS00396">
    <property type="entry name" value="TOPO_IA_1"/>
    <property type="match status" value="1"/>
</dbReference>
<feature type="domain" description="Topo IA-type catalytic" evidence="13">
    <location>
        <begin position="158"/>
        <end position="603"/>
    </location>
</feature>
<evidence type="ECO:0000256" key="8">
    <source>
        <dbReference type="ARBA" id="ARBA00031985"/>
    </source>
</evidence>
<evidence type="ECO:0000256" key="5">
    <source>
        <dbReference type="ARBA" id="ARBA00023125"/>
    </source>
</evidence>
<feature type="region of interest" description="Disordered" evidence="11">
    <location>
        <begin position="781"/>
        <end position="801"/>
    </location>
</feature>
<dbReference type="Gene3D" id="2.70.20.10">
    <property type="entry name" value="Topoisomerase I, domain 3"/>
    <property type="match status" value="1"/>
</dbReference>
<dbReference type="GO" id="GO:0006281">
    <property type="term" value="P:DNA repair"/>
    <property type="evidence" value="ECO:0007669"/>
    <property type="project" value="TreeGrafter"/>
</dbReference>
<dbReference type="Pfam" id="PF13342">
    <property type="entry name" value="Toprim_Crpt"/>
    <property type="match status" value="1"/>
</dbReference>
<dbReference type="InterPro" id="IPR013824">
    <property type="entry name" value="Topo_IA_cen_sub1"/>
</dbReference>
<keyword evidence="5" id="KW-0238">DNA-binding</keyword>
<evidence type="ECO:0000313" key="14">
    <source>
        <dbReference type="EMBL" id="QSO50107.1"/>
    </source>
</evidence>
<dbReference type="KEGG" id="afx:JZ786_24640"/>
<evidence type="ECO:0000256" key="6">
    <source>
        <dbReference type="ARBA" id="ARBA00023235"/>
    </source>
</evidence>
<evidence type="ECO:0000256" key="3">
    <source>
        <dbReference type="ARBA" id="ARBA00012891"/>
    </source>
</evidence>
<dbReference type="Gene3D" id="3.40.50.140">
    <property type="match status" value="1"/>
</dbReference>
<geneLocation type="plasmid" evidence="14 15">
    <name>unnamed</name>
</geneLocation>
<evidence type="ECO:0000256" key="2">
    <source>
        <dbReference type="ARBA" id="ARBA00009446"/>
    </source>
</evidence>
<dbReference type="CDD" id="cd00186">
    <property type="entry name" value="TOP1Ac"/>
    <property type="match status" value="1"/>
</dbReference>
<sequence length="801" mass="89885">MQLIVCEKPSAAKDFAAALDAKWNKDTNAWTSPNYCIVAMRGHLLGLRGLRETDERFQQKWDEGTLAKLPVFPDFKSKFMYEEKEPALIKSIKKHLLDSAVTHVINACDPGREGELLFWELFDYCGCNKPVSRFWESQALAPDIVKRGLSSLRQRDFFTPRRSAAYARQQADWIVGMNLTIGYTAKSGTLYTVGPVQTPVLALIVRRDEAIERWTKTTYAELHAPFRGYIAKYLPAEPVDTDRPHRINMDAVPGLVARFEHVKEGIVDSVERKETPVAPPKLYSLTTLQVAANRKHGFSAKKTLSIAQKLYEEYKCLSYPRTDSEVIGEDMVDQVHEIAARMRPHYQNPDLGIHITKRNTNNAELTDHHALLPLKPIPENAAADEKVLHQLVLERFFQAFAPGGKDLRVQVRFDIAGESFLASARTIQEPGWRSLRTANDLSEDDGTTDEKEENAPLDALDLAKGQTVVLDKAIHAVEKELQPPKHYTEADLLKAMENAANFVEDQELRRAMKDVGGRLGTPATQDSIIELLIRREYVERKKKLILSTPLGRQLIQTVHESLTDVAQRAVMEKMLNDFQNPDSSREYIQDIMQLVKDNIAYCRDLSVEQTTMHVPDAVCPKCQSVLLERPKFYGCASCDFSLPRVYGAYTLSHADVQTLAKGQPTEIHTFKNRDGSKTFPASLMIQDDGRLGYSFPDRTELTLGTCPSCGKGKIYPKNQAVCACTNCDYVLWRTVAGVKLTESQITKLLKDKKLGTIKGFQKKGNSDTFAAGLELKPDGKVGFAFSQNKPSSKATSTTGRK</sequence>
<evidence type="ECO:0000256" key="4">
    <source>
        <dbReference type="ARBA" id="ARBA00023029"/>
    </source>
</evidence>
<evidence type="ECO:0000256" key="7">
    <source>
        <dbReference type="ARBA" id="ARBA00030003"/>
    </source>
</evidence>
<dbReference type="Pfam" id="PF01751">
    <property type="entry name" value="Toprim"/>
    <property type="match status" value="1"/>
</dbReference>
<comment type="similarity">
    <text evidence="2">Belongs to the type IA topoisomerase family.</text>
</comment>
<keyword evidence="15" id="KW-1185">Reference proteome</keyword>
<dbReference type="Gene3D" id="1.10.460.10">
    <property type="entry name" value="Topoisomerase I, domain 2"/>
    <property type="match status" value="1"/>
</dbReference>
<dbReference type="InterPro" id="IPR025589">
    <property type="entry name" value="Toprim_C_rpt"/>
</dbReference>
<evidence type="ECO:0000256" key="9">
    <source>
        <dbReference type="ARBA" id="ARBA00032235"/>
    </source>
</evidence>
<dbReference type="PROSITE" id="PS50880">
    <property type="entry name" value="TOPRIM"/>
    <property type="match status" value="1"/>
</dbReference>
<dbReference type="InterPro" id="IPR003602">
    <property type="entry name" value="Topo_IA_DNA-bd_dom"/>
</dbReference>
<dbReference type="InterPro" id="IPR000380">
    <property type="entry name" value="Topo_IA"/>
</dbReference>
<dbReference type="SMART" id="SM00437">
    <property type="entry name" value="TOP1Ac"/>
    <property type="match status" value="1"/>
</dbReference>
<dbReference type="SMART" id="SM00436">
    <property type="entry name" value="TOP1Bc"/>
    <property type="match status" value="1"/>
</dbReference>
<feature type="compositionally biased region" description="Polar residues" evidence="11">
    <location>
        <begin position="785"/>
        <end position="801"/>
    </location>
</feature>
<dbReference type="GO" id="GO:0003677">
    <property type="term" value="F:DNA binding"/>
    <property type="evidence" value="ECO:0007669"/>
    <property type="project" value="UniProtKB-KW"/>
</dbReference>
<dbReference type="InterPro" id="IPR006171">
    <property type="entry name" value="TOPRIM_dom"/>
</dbReference>
<dbReference type="Gene3D" id="1.10.290.10">
    <property type="entry name" value="Topoisomerase I, domain 4"/>
    <property type="match status" value="1"/>
</dbReference>
<name>A0A9X7W409_9BACL</name>
<dbReference type="EC" id="5.6.2.1" evidence="3"/>
<feature type="region of interest" description="Disordered" evidence="11">
    <location>
        <begin position="435"/>
        <end position="454"/>
    </location>
</feature>
<organism evidence="14 15">
    <name type="scientific">Alicyclobacillus mengziensis</name>
    <dbReference type="NCBI Taxonomy" id="2931921"/>
    <lineage>
        <taxon>Bacteria</taxon>
        <taxon>Bacillati</taxon>
        <taxon>Bacillota</taxon>
        <taxon>Bacilli</taxon>
        <taxon>Bacillales</taxon>
        <taxon>Alicyclobacillaceae</taxon>
        <taxon>Alicyclobacillus</taxon>
    </lineage>
</organism>
<dbReference type="Proteomes" id="UP000663505">
    <property type="component" value="Plasmid unnamed"/>
</dbReference>
<dbReference type="PRINTS" id="PR00417">
    <property type="entry name" value="PRTPISMRASEI"/>
</dbReference>
<keyword evidence="14" id="KW-0614">Plasmid</keyword>
<dbReference type="InterPro" id="IPR013826">
    <property type="entry name" value="Topo_IA_cen_sub3"/>
</dbReference>
<accession>A0A9X7W409</accession>
<evidence type="ECO:0000259" key="12">
    <source>
        <dbReference type="PROSITE" id="PS50880"/>
    </source>
</evidence>
<evidence type="ECO:0000259" key="13">
    <source>
        <dbReference type="PROSITE" id="PS52039"/>
    </source>
</evidence>
<dbReference type="GO" id="GO:0043597">
    <property type="term" value="C:cytoplasmic replication fork"/>
    <property type="evidence" value="ECO:0007669"/>
    <property type="project" value="TreeGrafter"/>
</dbReference>
<dbReference type="EMBL" id="CP071183">
    <property type="protein sequence ID" value="QSO50107.1"/>
    <property type="molecule type" value="Genomic_DNA"/>
</dbReference>
<dbReference type="InterPro" id="IPR023405">
    <property type="entry name" value="Topo_IA_core_domain"/>
</dbReference>
<evidence type="ECO:0000256" key="10">
    <source>
        <dbReference type="ARBA" id="ARBA00032877"/>
    </source>
</evidence>
<gene>
    <name evidence="14" type="ORF">JZ786_24640</name>
</gene>
<dbReference type="PANTHER" id="PTHR11390:SF21">
    <property type="entry name" value="DNA TOPOISOMERASE 3-ALPHA"/>
    <property type="match status" value="1"/>
</dbReference>
<dbReference type="Pfam" id="PF01131">
    <property type="entry name" value="Topoisom_bac"/>
    <property type="match status" value="1"/>
</dbReference>
<feature type="domain" description="Toprim" evidence="12">
    <location>
        <begin position="1"/>
        <end position="142"/>
    </location>
</feature>
<dbReference type="GO" id="GO:0006265">
    <property type="term" value="P:DNA topological change"/>
    <property type="evidence" value="ECO:0007669"/>
    <property type="project" value="InterPro"/>
</dbReference>
<reference evidence="14 15" key="1">
    <citation type="submission" date="2021-02" db="EMBL/GenBank/DDBJ databases">
        <title>Alicyclobacillus curvatus sp. nov. and Alicyclobacillus mengziensis sp. nov., two acidophilic bacteria isolated from acid mine drainage.</title>
        <authorList>
            <person name="Huang Y."/>
        </authorList>
    </citation>
    <scope>NUCLEOTIDE SEQUENCE [LARGE SCALE GENOMIC DNA]</scope>
    <source>
        <strain evidence="14 15">S30H14</strain>
        <plasmid evidence="14 15">unnamed</plasmid>
    </source>
</reference>
<dbReference type="AlphaFoldDB" id="A0A9X7W409"/>
<dbReference type="RefSeq" id="WP_206659408.1">
    <property type="nucleotide sequence ID" value="NZ_CP071183.1"/>
</dbReference>
<dbReference type="InterPro" id="IPR013825">
    <property type="entry name" value="Topo_IA_cen_sub2"/>
</dbReference>
<dbReference type="InterPro" id="IPR013497">
    <property type="entry name" value="Topo_IA_cen"/>
</dbReference>
<dbReference type="SUPFAM" id="SSF56712">
    <property type="entry name" value="Prokaryotic type I DNA topoisomerase"/>
    <property type="match status" value="1"/>
</dbReference>
<dbReference type="PANTHER" id="PTHR11390">
    <property type="entry name" value="PROKARYOTIC DNA TOPOISOMERASE"/>
    <property type="match status" value="1"/>
</dbReference>
<comment type="catalytic activity">
    <reaction evidence="1">
        <text>ATP-independent breakage of single-stranded DNA, followed by passage and rejoining.</text>
        <dbReference type="EC" id="5.6.2.1"/>
    </reaction>
</comment>
<dbReference type="PROSITE" id="PS52039">
    <property type="entry name" value="TOPO_IA_2"/>
    <property type="match status" value="1"/>
</dbReference>
<dbReference type="SMART" id="SM00493">
    <property type="entry name" value="TOPRIM"/>
    <property type="match status" value="1"/>
</dbReference>
<evidence type="ECO:0000256" key="11">
    <source>
        <dbReference type="SAM" id="MobiDB-lite"/>
    </source>
</evidence>
<dbReference type="InterPro" id="IPR023406">
    <property type="entry name" value="Topo_IA_AS"/>
</dbReference>